<keyword evidence="13" id="KW-1185">Reference proteome</keyword>
<dbReference type="KEGG" id="lak:106150514"/>
<dbReference type="InterPro" id="IPR000175">
    <property type="entry name" value="Na/ntran_symport"/>
</dbReference>
<dbReference type="InterPro" id="IPR037272">
    <property type="entry name" value="SNS_sf"/>
</dbReference>
<evidence type="ECO:0000256" key="8">
    <source>
        <dbReference type="PIRSR" id="PIRSR600175-1"/>
    </source>
</evidence>
<feature type="compositionally biased region" description="Basic and acidic residues" evidence="11">
    <location>
        <begin position="673"/>
        <end position="686"/>
    </location>
</feature>
<dbReference type="AlphaFoldDB" id="A0A1S3GYS6"/>
<evidence type="ECO:0000256" key="9">
    <source>
        <dbReference type="PIRSR" id="PIRSR600175-2"/>
    </source>
</evidence>
<evidence type="ECO:0000256" key="4">
    <source>
        <dbReference type="ARBA" id="ARBA00022692"/>
    </source>
</evidence>
<feature type="disulfide bond" evidence="9">
    <location>
        <begin position="159"/>
        <end position="168"/>
    </location>
</feature>
<dbReference type="PANTHER" id="PTHR11616">
    <property type="entry name" value="SODIUM/CHLORIDE DEPENDENT TRANSPORTER"/>
    <property type="match status" value="1"/>
</dbReference>
<feature type="transmembrane region" description="Helical" evidence="12">
    <location>
        <begin position="283"/>
        <end position="303"/>
    </location>
</feature>
<keyword evidence="7" id="KW-0325">Glycoprotein</keyword>
<evidence type="ECO:0000313" key="13">
    <source>
        <dbReference type="Proteomes" id="UP000085678"/>
    </source>
</evidence>
<dbReference type="RefSeq" id="XP_013378822.1">
    <property type="nucleotide sequence ID" value="XM_013523368.1"/>
</dbReference>
<feature type="transmembrane region" description="Helical" evidence="12">
    <location>
        <begin position="365"/>
        <end position="390"/>
    </location>
</feature>
<accession>A0A1S3GYS6</accession>
<keyword evidence="4 10" id="KW-0812">Transmembrane</keyword>
<feature type="transmembrane region" description="Helical" evidence="12">
    <location>
        <begin position="503"/>
        <end position="520"/>
    </location>
</feature>
<keyword evidence="8" id="KW-0915">Sodium</keyword>
<feature type="binding site" evidence="8">
    <location>
        <position position="339"/>
    </location>
    <ligand>
        <name>Na(+)</name>
        <dbReference type="ChEBI" id="CHEBI:29101"/>
        <label>1</label>
    </ligand>
</feature>
<dbReference type="PANTHER" id="PTHR11616:SF321">
    <property type="entry name" value="SODIUM-DEPENDENT NUTRIENT AMINO ACID TRANSPORTER 1-RELATED"/>
    <property type="match status" value="1"/>
</dbReference>
<keyword evidence="9" id="KW-1015">Disulfide bond</keyword>
<reference evidence="14" key="1">
    <citation type="submission" date="2025-08" db="UniProtKB">
        <authorList>
            <consortium name="RefSeq"/>
        </authorList>
    </citation>
    <scope>IDENTIFICATION</scope>
    <source>
        <tissue evidence="14">Gonads</tissue>
    </source>
</reference>
<dbReference type="GO" id="GO:0005886">
    <property type="term" value="C:plasma membrane"/>
    <property type="evidence" value="ECO:0007669"/>
    <property type="project" value="TreeGrafter"/>
</dbReference>
<dbReference type="GO" id="GO:0005283">
    <property type="term" value="F:amino acid:sodium symporter activity"/>
    <property type="evidence" value="ECO:0007669"/>
    <property type="project" value="TreeGrafter"/>
</dbReference>
<sequence>MSSSSWWAASKEKPSMGDKIKRKLSLPKMVGLEDENKVRGNWSGRLDFFLSCIGYAVGLGNIWRFPYICYRNGGGAFLIPYCIFLLLCGMPLVFLEIAYGQFCSQSPTGVWKLSPMFKGIGWGMVIVSGIVCIYYNIIITWTLYYLLMSFQAVLPWSHCNNDWNDENCALWHKRSPNATNHTHQGPLDPLLDGAGVVRLMGNLTANSSASYWMHYGVDGTNSTNVTIQRESPSEQYWQNHVLELSEGIENIGPIRWQLLLCLIFAWVMIFLCLCKGVKSSGKVVYVTATFPYLVLIILLVRGVTLPGSMEGIKYYLIPKWEKLLSFKVWAEAAGQIFYSVGAAWGAMITFASYNRFQNNCLRDAIIVPLLNEGTSIFAGFVIFSIIGFMAQETGRTVDAVITQGPGLAFVVYPGALAKLPISPMWAVLFFLMLLTVGVDSQFGMFETMTSAFVDEYPHFLRKRKTLFIAATCFVQFLLGIVIVTKGGIYILQIMDWYSSTYSLMVFSFMECIVVAYVYGVDRFYEDIELMIGRKPPILYKYSWLFVTPAVILFIFVATFLQHESVTYGDYHYPAWAIVLGWLLALCSILPIPGIMILKIVREKGPILQRIKKLCRPAVDWGPVPTKFREQYYESLSPARCQWLREFHPEMKFTVNQLEDEGIMMKPLKPNDSLHDKPASVPHEEKALIQGQQECNNV</sequence>
<comment type="subcellular location">
    <subcellularLocation>
        <location evidence="1">Membrane</location>
        <topology evidence="1">Multi-pass membrane protein</topology>
    </subcellularLocation>
</comment>
<dbReference type="GO" id="GO:0046872">
    <property type="term" value="F:metal ion binding"/>
    <property type="evidence" value="ECO:0007669"/>
    <property type="project" value="UniProtKB-KW"/>
</dbReference>
<feature type="transmembrane region" description="Helical" evidence="12">
    <location>
        <begin position="254"/>
        <end position="274"/>
    </location>
</feature>
<keyword evidence="10" id="KW-0769">Symport</keyword>
<dbReference type="PROSITE" id="PS00610">
    <property type="entry name" value="NA_NEUROTRAN_SYMP_1"/>
    <property type="match status" value="1"/>
</dbReference>
<dbReference type="Proteomes" id="UP000085678">
    <property type="component" value="Unplaced"/>
</dbReference>
<feature type="binding site" evidence="8">
    <location>
        <position position="440"/>
    </location>
    <ligand>
        <name>Na(+)</name>
        <dbReference type="ChEBI" id="CHEBI:29101"/>
        <label>1</label>
    </ligand>
</feature>
<dbReference type="InParanoid" id="A0A1S3GYS6"/>
<evidence type="ECO:0000256" key="6">
    <source>
        <dbReference type="ARBA" id="ARBA00023136"/>
    </source>
</evidence>
<feature type="transmembrane region" description="Helical" evidence="12">
    <location>
        <begin position="77"/>
        <end position="99"/>
    </location>
</feature>
<feature type="transmembrane region" description="Helical" evidence="12">
    <location>
        <begin position="424"/>
        <end position="445"/>
    </location>
</feature>
<evidence type="ECO:0000256" key="2">
    <source>
        <dbReference type="ARBA" id="ARBA00006459"/>
    </source>
</evidence>
<dbReference type="GO" id="GO:0089718">
    <property type="term" value="P:amino acid import across plasma membrane"/>
    <property type="evidence" value="ECO:0007669"/>
    <property type="project" value="TreeGrafter"/>
</dbReference>
<feature type="binding site" evidence="8">
    <location>
        <position position="57"/>
    </location>
    <ligand>
        <name>Na(+)</name>
        <dbReference type="ChEBI" id="CHEBI:29101"/>
        <label>1</label>
    </ligand>
</feature>
<feature type="transmembrane region" description="Helical" evidence="12">
    <location>
        <begin position="332"/>
        <end position="353"/>
    </location>
</feature>
<keyword evidence="6 12" id="KW-0472">Membrane</keyword>
<keyword evidence="3 10" id="KW-0813">Transport</keyword>
<feature type="transmembrane region" description="Helical" evidence="12">
    <location>
        <begin position="46"/>
        <end position="65"/>
    </location>
</feature>
<dbReference type="GeneID" id="106150514"/>
<proteinExistence type="inferred from homology"/>
<evidence type="ECO:0000256" key="1">
    <source>
        <dbReference type="ARBA" id="ARBA00004141"/>
    </source>
</evidence>
<feature type="transmembrane region" description="Helical" evidence="12">
    <location>
        <begin position="572"/>
        <end position="600"/>
    </location>
</feature>
<feature type="transmembrane region" description="Helical" evidence="12">
    <location>
        <begin position="120"/>
        <end position="147"/>
    </location>
</feature>
<dbReference type="FunCoup" id="A0A1S3GYS6">
    <property type="interactions" value="125"/>
</dbReference>
<evidence type="ECO:0000256" key="12">
    <source>
        <dbReference type="SAM" id="Phobius"/>
    </source>
</evidence>
<comment type="similarity">
    <text evidence="2 10">Belongs to the sodium:neurotransmitter symporter (SNF) (TC 2.A.22) family.</text>
</comment>
<dbReference type="PRINTS" id="PR00176">
    <property type="entry name" value="NANEUSMPORT"/>
</dbReference>
<feature type="binding site" evidence="8">
    <location>
        <position position="61"/>
    </location>
    <ligand>
        <name>Na(+)</name>
        <dbReference type="ChEBI" id="CHEBI:29101"/>
        <label>1</label>
    </ligand>
</feature>
<name>A0A1S3GYS6_LINAN</name>
<dbReference type="Pfam" id="PF00209">
    <property type="entry name" value="SNF"/>
    <property type="match status" value="2"/>
</dbReference>
<feature type="transmembrane region" description="Helical" evidence="12">
    <location>
        <begin position="541"/>
        <end position="560"/>
    </location>
</feature>
<evidence type="ECO:0000256" key="5">
    <source>
        <dbReference type="ARBA" id="ARBA00022989"/>
    </source>
</evidence>
<dbReference type="PROSITE" id="PS50267">
    <property type="entry name" value="NA_NEUROTRAN_SYMP_3"/>
    <property type="match status" value="1"/>
</dbReference>
<feature type="binding site" evidence="8">
    <location>
        <position position="439"/>
    </location>
    <ligand>
        <name>Na(+)</name>
        <dbReference type="ChEBI" id="CHEBI:29101"/>
        <label>1</label>
    </ligand>
</feature>
<evidence type="ECO:0000313" key="14">
    <source>
        <dbReference type="RefSeq" id="XP_013378822.1"/>
    </source>
</evidence>
<evidence type="ECO:0000256" key="7">
    <source>
        <dbReference type="ARBA" id="ARBA00023180"/>
    </source>
</evidence>
<gene>
    <name evidence="14" type="primary">LOC106150514</name>
</gene>
<dbReference type="OrthoDB" id="6581954at2759"/>
<protein>
    <recommendedName>
        <fullName evidence="10">Transporter</fullName>
    </recommendedName>
</protein>
<feature type="binding site" evidence="8">
    <location>
        <position position="371"/>
    </location>
    <ligand>
        <name>Na(+)</name>
        <dbReference type="ChEBI" id="CHEBI:29101"/>
        <label>1</label>
    </ligand>
</feature>
<dbReference type="SUPFAM" id="SSF161070">
    <property type="entry name" value="SNF-like"/>
    <property type="match status" value="1"/>
</dbReference>
<organism evidence="13 14">
    <name type="scientific">Lingula anatina</name>
    <name type="common">Brachiopod</name>
    <name type="synonym">Lingula unguis</name>
    <dbReference type="NCBI Taxonomy" id="7574"/>
    <lineage>
        <taxon>Eukaryota</taxon>
        <taxon>Metazoa</taxon>
        <taxon>Spiralia</taxon>
        <taxon>Lophotrochozoa</taxon>
        <taxon>Brachiopoda</taxon>
        <taxon>Linguliformea</taxon>
        <taxon>Lingulata</taxon>
        <taxon>Lingulida</taxon>
        <taxon>Linguloidea</taxon>
        <taxon>Lingulidae</taxon>
        <taxon>Lingula</taxon>
    </lineage>
</organism>
<feature type="region of interest" description="Disordered" evidence="11">
    <location>
        <begin position="673"/>
        <end position="697"/>
    </location>
</feature>
<feature type="transmembrane region" description="Helical" evidence="12">
    <location>
        <begin position="466"/>
        <end position="491"/>
    </location>
</feature>
<keyword evidence="8" id="KW-0479">Metal-binding</keyword>
<keyword evidence="5 12" id="KW-1133">Transmembrane helix</keyword>
<evidence type="ECO:0000256" key="11">
    <source>
        <dbReference type="SAM" id="MobiDB-lite"/>
    </source>
</evidence>
<feature type="binding site" evidence="8">
    <location>
        <position position="54"/>
    </location>
    <ligand>
        <name>Na(+)</name>
        <dbReference type="ChEBI" id="CHEBI:29101"/>
        <label>1</label>
    </ligand>
</feature>
<evidence type="ECO:0000256" key="10">
    <source>
        <dbReference type="RuleBase" id="RU003732"/>
    </source>
</evidence>
<evidence type="ECO:0000256" key="3">
    <source>
        <dbReference type="ARBA" id="ARBA00022448"/>
    </source>
</evidence>
<feature type="binding site" evidence="8">
    <location>
        <position position="56"/>
    </location>
    <ligand>
        <name>Na(+)</name>
        <dbReference type="ChEBI" id="CHEBI:29101"/>
        <label>1</label>
    </ligand>
</feature>